<evidence type="ECO:0000259" key="5">
    <source>
        <dbReference type="PROSITE" id="PS51935"/>
    </source>
</evidence>
<evidence type="ECO:0000256" key="3">
    <source>
        <dbReference type="ARBA" id="ARBA00022801"/>
    </source>
</evidence>
<protein>
    <submittedName>
        <fullName evidence="6">C40 family peptidase</fullName>
    </submittedName>
</protein>
<comment type="similarity">
    <text evidence="1">Belongs to the peptidase C40 family.</text>
</comment>
<keyword evidence="3" id="KW-0378">Hydrolase</keyword>
<reference evidence="6" key="1">
    <citation type="submission" date="2021-03" db="EMBL/GenBank/DDBJ databases">
        <title>Whole genome sequence of Jiella sp. CQZ9-1.</title>
        <authorList>
            <person name="Tuo L."/>
        </authorList>
    </citation>
    <scope>NUCLEOTIDE SEQUENCE</scope>
    <source>
        <strain evidence="6">CQZ9-1</strain>
    </source>
</reference>
<keyword evidence="2" id="KW-0645">Protease</keyword>
<dbReference type="GO" id="GO:0008234">
    <property type="term" value="F:cysteine-type peptidase activity"/>
    <property type="evidence" value="ECO:0007669"/>
    <property type="project" value="UniProtKB-KW"/>
</dbReference>
<dbReference type="InterPro" id="IPR041382">
    <property type="entry name" value="SH3_16"/>
</dbReference>
<dbReference type="SUPFAM" id="SSF54001">
    <property type="entry name" value="Cysteine proteinases"/>
    <property type="match status" value="1"/>
</dbReference>
<dbReference type="PANTHER" id="PTHR47359:SF3">
    <property type="entry name" value="NLP_P60 DOMAIN-CONTAINING PROTEIN-RELATED"/>
    <property type="match status" value="1"/>
</dbReference>
<evidence type="ECO:0000256" key="2">
    <source>
        <dbReference type="ARBA" id="ARBA00022670"/>
    </source>
</evidence>
<dbReference type="Gene3D" id="3.90.1720.10">
    <property type="entry name" value="endopeptidase domain like (from Nostoc punctiforme)"/>
    <property type="match status" value="1"/>
</dbReference>
<evidence type="ECO:0000256" key="1">
    <source>
        <dbReference type="ARBA" id="ARBA00007074"/>
    </source>
</evidence>
<accession>A0A939G044</accession>
<dbReference type="AlphaFoldDB" id="A0A939G044"/>
<dbReference type="PANTHER" id="PTHR47359">
    <property type="entry name" value="PEPTIDOGLYCAN DL-ENDOPEPTIDASE CWLO"/>
    <property type="match status" value="1"/>
</dbReference>
<comment type="caution">
    <text evidence="6">The sequence shown here is derived from an EMBL/GenBank/DDBJ whole genome shotgun (WGS) entry which is preliminary data.</text>
</comment>
<dbReference type="InterPro" id="IPR000064">
    <property type="entry name" value="NLP_P60_dom"/>
</dbReference>
<dbReference type="EMBL" id="JAFMPP010000010">
    <property type="protein sequence ID" value="MBO0663371.1"/>
    <property type="molecule type" value="Genomic_DNA"/>
</dbReference>
<dbReference type="PROSITE" id="PS51935">
    <property type="entry name" value="NLPC_P60"/>
    <property type="match status" value="1"/>
</dbReference>
<keyword evidence="7" id="KW-1185">Reference proteome</keyword>
<dbReference type="GO" id="GO:0006508">
    <property type="term" value="P:proteolysis"/>
    <property type="evidence" value="ECO:0007669"/>
    <property type="project" value="UniProtKB-KW"/>
</dbReference>
<evidence type="ECO:0000256" key="4">
    <source>
        <dbReference type="ARBA" id="ARBA00022807"/>
    </source>
</evidence>
<organism evidence="6 7">
    <name type="scientific">Jiella flava</name>
    <dbReference type="NCBI Taxonomy" id="2816857"/>
    <lineage>
        <taxon>Bacteria</taxon>
        <taxon>Pseudomonadati</taxon>
        <taxon>Pseudomonadota</taxon>
        <taxon>Alphaproteobacteria</taxon>
        <taxon>Hyphomicrobiales</taxon>
        <taxon>Aurantimonadaceae</taxon>
        <taxon>Jiella</taxon>
    </lineage>
</organism>
<feature type="domain" description="NlpC/P60" evidence="5">
    <location>
        <begin position="165"/>
        <end position="288"/>
    </location>
</feature>
<dbReference type="Proteomes" id="UP000664122">
    <property type="component" value="Unassembled WGS sequence"/>
</dbReference>
<proteinExistence type="inferred from homology"/>
<gene>
    <name evidence="6" type="ORF">J1C48_12340</name>
</gene>
<dbReference type="Pfam" id="PF18348">
    <property type="entry name" value="SH3_16"/>
    <property type="match status" value="1"/>
</dbReference>
<name>A0A939G044_9HYPH</name>
<evidence type="ECO:0000313" key="7">
    <source>
        <dbReference type="Proteomes" id="UP000664122"/>
    </source>
</evidence>
<dbReference type="RefSeq" id="WP_207258158.1">
    <property type="nucleotide sequence ID" value="NZ_JAFMPP010000010.1"/>
</dbReference>
<dbReference type="Gene3D" id="2.30.30.40">
    <property type="entry name" value="SH3 Domains"/>
    <property type="match status" value="1"/>
</dbReference>
<dbReference type="Pfam" id="PF00877">
    <property type="entry name" value="NLPC_P60"/>
    <property type="match status" value="1"/>
</dbReference>
<evidence type="ECO:0000313" key="6">
    <source>
        <dbReference type="EMBL" id="MBO0663371.1"/>
    </source>
</evidence>
<keyword evidence="4" id="KW-0788">Thiol protease</keyword>
<dbReference type="InterPro" id="IPR051794">
    <property type="entry name" value="PG_Endopeptidase_C40"/>
</dbReference>
<dbReference type="InterPro" id="IPR038765">
    <property type="entry name" value="Papain-like_cys_pep_sf"/>
</dbReference>
<sequence length="290" mass="30933">MSQATPDPRLNAMRDDLADARLKGRVEAARFVEGRPFRVTAPLLPLRRRPQHDAALDTELLGGESVLVFDETADGWCWVQAEADSYVGYVPADGLGAEDAAPPTARVTAPRTLVFPAPDIKRRPLAALPMGAEVAVAGAARDHNADYAELASGGFVVRQHLAGLDERAPDFVAVAERFVGVPYLWGGKSALGIDCSGLVQIALQMGGATVPRDTDMQERALGTRLAGIEGLQRGDLIFWKGHVGIMIDGHSLLHANAHHMMTAIEPLAEAIGRLDARGAGVTSVRRMRAA</sequence>